<dbReference type="RefSeq" id="WP_189961624.1">
    <property type="nucleotide sequence ID" value="NZ_BMUA01000003.1"/>
</dbReference>
<dbReference type="EMBL" id="BNDY01000006">
    <property type="protein sequence ID" value="GHI38420.1"/>
    <property type="molecule type" value="Genomic_DNA"/>
</dbReference>
<dbReference type="Pfam" id="PF03747">
    <property type="entry name" value="ADP_ribosyl_GH"/>
    <property type="match status" value="1"/>
</dbReference>
<dbReference type="Gene3D" id="1.10.4080.10">
    <property type="entry name" value="ADP-ribosylation/Crystallin J1"/>
    <property type="match status" value="1"/>
</dbReference>
<dbReference type="InterPro" id="IPR005502">
    <property type="entry name" value="Ribosyl_crysJ1"/>
</dbReference>
<comment type="caution">
    <text evidence="1">The sequence shown here is derived from an EMBL/GenBank/DDBJ whole genome shotgun (WGS) entry which is preliminary data.</text>
</comment>
<keyword evidence="2" id="KW-1185">Reference proteome</keyword>
<dbReference type="InterPro" id="IPR036705">
    <property type="entry name" value="Ribosyl_crysJ1_sf"/>
</dbReference>
<dbReference type="PANTHER" id="PTHR16222:SF12">
    <property type="entry name" value="ADP-RIBOSYLGLYCOHYDROLASE-RELATED"/>
    <property type="match status" value="1"/>
</dbReference>
<dbReference type="SUPFAM" id="SSF101478">
    <property type="entry name" value="ADP-ribosylglycohydrolase"/>
    <property type="match status" value="1"/>
</dbReference>
<protein>
    <submittedName>
        <fullName evidence="1">ADP-ribosylglycohydrolase</fullName>
    </submittedName>
</protein>
<sequence>MSAAAGATAPVWGRAEQQDFRSRVRGCLLGGAIGDTLGAGVAGLALTEIRERHGMDALGDLVPAYGRPGAVSAATQLTLFTVDGLIRAQVRRDTGAWHPPTDVHRAHLRWAATQRDWGPDERREDNGWLAREEWLYARRDPAKACLVGLGDDVMGTLEQPKNPGADDPGALTRSAPFGLLVGWEPQLVLQLAVECAAQTHGDPAAYLSAGALAVVVHGLARGESMDGAVQRALAQLALRPGHQPVTEALKHALGAVRQGMPSPGLVATLGTGHTAPEALAIGVYCALVGEDIRHGLLLAVNHDGPSDATGTVCGSLLGAMHGETALPPAWLAQLEGRSTLLELADDFAMEMTQGPALHGPAVNTATWLLRYPRG</sequence>
<accession>A0ABQ3QMC2</accession>
<reference evidence="1" key="1">
    <citation type="submission" date="2024-05" db="EMBL/GenBank/DDBJ databases">
        <title>Whole genome shotgun sequence of Streptomyces violascens NBRC 12920.</title>
        <authorList>
            <person name="Komaki H."/>
            <person name="Tamura T."/>
        </authorList>
    </citation>
    <scope>NUCLEOTIDE SEQUENCE</scope>
    <source>
        <strain evidence="1">NBRC 12920</strain>
    </source>
</reference>
<evidence type="ECO:0000313" key="1">
    <source>
        <dbReference type="EMBL" id="GHI38420.1"/>
    </source>
</evidence>
<gene>
    <name evidence="1" type="ORF">Sviol_28280</name>
</gene>
<dbReference type="InterPro" id="IPR050792">
    <property type="entry name" value="ADP-ribosylglycohydrolase"/>
</dbReference>
<dbReference type="PANTHER" id="PTHR16222">
    <property type="entry name" value="ADP-RIBOSYLGLYCOHYDROLASE"/>
    <property type="match status" value="1"/>
</dbReference>
<dbReference type="Proteomes" id="UP001050808">
    <property type="component" value="Unassembled WGS sequence"/>
</dbReference>
<proteinExistence type="predicted"/>
<name>A0ABQ3QMC2_9ACTN</name>
<organism evidence="1 2">
    <name type="scientific">Streptomyces violascens</name>
    <dbReference type="NCBI Taxonomy" id="67381"/>
    <lineage>
        <taxon>Bacteria</taxon>
        <taxon>Bacillati</taxon>
        <taxon>Actinomycetota</taxon>
        <taxon>Actinomycetes</taxon>
        <taxon>Kitasatosporales</taxon>
        <taxon>Streptomycetaceae</taxon>
        <taxon>Streptomyces</taxon>
    </lineage>
</organism>
<evidence type="ECO:0000313" key="2">
    <source>
        <dbReference type="Proteomes" id="UP001050808"/>
    </source>
</evidence>